<dbReference type="InterPro" id="IPR022516">
    <property type="entry name" value="CHP03798_Ocin"/>
</dbReference>
<dbReference type="OrthoDB" id="488523at2"/>
<accession>A0A9X5E6R8</accession>
<evidence type="ECO:0000259" key="1">
    <source>
        <dbReference type="Pfam" id="PF07862"/>
    </source>
</evidence>
<proteinExistence type="predicted"/>
<dbReference type="AlphaFoldDB" id="A0A9X5E6R8"/>
<organism evidence="2 3">
    <name type="scientific">Scytonema millei VB511283</name>
    <dbReference type="NCBI Taxonomy" id="1245923"/>
    <lineage>
        <taxon>Bacteria</taxon>
        <taxon>Bacillati</taxon>
        <taxon>Cyanobacteriota</taxon>
        <taxon>Cyanophyceae</taxon>
        <taxon>Nostocales</taxon>
        <taxon>Scytonemataceae</taxon>
        <taxon>Scytonema</taxon>
    </lineage>
</organism>
<comment type="caution">
    <text evidence="2">The sequence shown here is derived from an EMBL/GenBank/DDBJ whole genome shotgun (WGS) entry which is preliminary data.</text>
</comment>
<dbReference type="RefSeq" id="WP_132867111.1">
    <property type="nucleotide sequence ID" value="NZ_JTJC03000004.1"/>
</dbReference>
<keyword evidence="3" id="KW-1185">Reference proteome</keyword>
<dbReference type="EMBL" id="JTJC03000004">
    <property type="protein sequence ID" value="NHC35963.1"/>
    <property type="molecule type" value="Genomic_DNA"/>
</dbReference>
<sequence>MTTNTTKKTTSSLEQFYTELLQDPMLQERLKAATDPESLSELAVQLGKEKGFFFTKEEVLAAMAVEAAMEGEYEEVPLTDGRTGIKASF</sequence>
<dbReference type="NCBIfam" id="TIGR03798">
    <property type="entry name" value="leader_Nif11"/>
    <property type="match status" value="1"/>
</dbReference>
<protein>
    <submittedName>
        <fullName evidence="2">Nif11-like leader peptide family natural product</fullName>
    </submittedName>
</protein>
<evidence type="ECO:0000313" key="3">
    <source>
        <dbReference type="Proteomes" id="UP000031532"/>
    </source>
</evidence>
<reference evidence="2 3" key="1">
    <citation type="journal article" date="2015" name="Genome Announc.">
        <title>Draft Genome Sequence of the Terrestrial Cyanobacterium Scytonema millei VB511283, Isolated from Eastern India.</title>
        <authorList>
            <person name="Sen D."/>
            <person name="Chandrababunaidu M.M."/>
            <person name="Singh D."/>
            <person name="Sanghi N."/>
            <person name="Ghorai A."/>
            <person name="Mishra G.P."/>
            <person name="Madduluri M."/>
            <person name="Adhikary S.P."/>
            <person name="Tripathy S."/>
        </authorList>
    </citation>
    <scope>NUCLEOTIDE SEQUENCE [LARGE SCALE GENOMIC DNA]</scope>
    <source>
        <strain evidence="2 3">VB511283</strain>
    </source>
</reference>
<dbReference type="InterPro" id="IPR012903">
    <property type="entry name" value="Nif11"/>
</dbReference>
<dbReference type="Proteomes" id="UP000031532">
    <property type="component" value="Unassembled WGS sequence"/>
</dbReference>
<feature type="domain" description="Nif11" evidence="1">
    <location>
        <begin position="11"/>
        <end position="58"/>
    </location>
</feature>
<gene>
    <name evidence="2" type="ORF">QH73_0015090</name>
</gene>
<dbReference type="Pfam" id="PF07862">
    <property type="entry name" value="Nif11"/>
    <property type="match status" value="1"/>
</dbReference>
<name>A0A9X5E6R8_9CYAN</name>
<evidence type="ECO:0000313" key="2">
    <source>
        <dbReference type="EMBL" id="NHC35963.1"/>
    </source>
</evidence>